<evidence type="ECO:0000256" key="4">
    <source>
        <dbReference type="ARBA" id="ARBA00032988"/>
    </source>
</evidence>
<organism evidence="8 9">
    <name type="scientific">Parascaris univalens</name>
    <name type="common">Nematode worm</name>
    <dbReference type="NCBI Taxonomy" id="6257"/>
    <lineage>
        <taxon>Eukaryota</taxon>
        <taxon>Metazoa</taxon>
        <taxon>Ecdysozoa</taxon>
        <taxon>Nematoda</taxon>
        <taxon>Chromadorea</taxon>
        <taxon>Rhabditida</taxon>
        <taxon>Spirurina</taxon>
        <taxon>Ascaridomorpha</taxon>
        <taxon>Ascaridoidea</taxon>
        <taxon>Ascarididae</taxon>
        <taxon>Parascaris</taxon>
    </lineage>
</organism>
<name>A0A915A6Z4_PARUN</name>
<evidence type="ECO:0000259" key="7">
    <source>
        <dbReference type="SMART" id="SM00849"/>
    </source>
</evidence>
<evidence type="ECO:0000256" key="3">
    <source>
        <dbReference type="ARBA" id="ARBA00014856"/>
    </source>
</evidence>
<sequence length="491" mass="55412">HLITYSAQQGTSLNERTTNAETQLNDFELKLLRDFVRRKGKGSVSRLPFEDIFLEREANTETNFHSNHDFNIGRQAIVGNEATLEYSTTTQRISYEGEKSHRMNITNERIIQPDFERLAKLLKKLADRRKNKMPQTISTDKVVERSNASVFFVPNTSLANSTFFVVDSSPVQSSSTRVSTGALRTTRLETTRNSNVDAARNRNITRWTQSAEKNAASDNDIGWLSSNKRDAEWEMKMRELTRQLSIFLSSMKRQQEIDESRTKSASEANDANNAFMPPPLATVRIIREGSVTQLDENEYQLTASIVLISDNGTNVLVDTGLGTNSSGRIDMLRTLSNLSIRPIDVHYVVTTHGHPDHSGNTNDFPDAFHYAGNYVYRRTRFNFSLLFEDDAESITSNIYLLKTHGHSSDDISVIVNNAATLGTVAISGDIFIREEDLTNPMIWTSMSANETQQRESRRRLLCTADYIVPGHGQIFAVTETIRRQHSCLGIV</sequence>
<comment type="catalytic activity">
    <reaction evidence="5">
        <text>a ribonucleotidyl-ribonucleotide-RNA + H2O = a 3'-end ribonucleotide-RNA + a 5'-end 5'-phospho-ribonucleoside-RNA + H(+)</text>
        <dbReference type="Rhea" id="RHEA:68096"/>
        <dbReference type="Rhea" id="RHEA-COMP:15179"/>
        <dbReference type="Rhea" id="RHEA-COMP:17355"/>
        <dbReference type="Rhea" id="RHEA-COMP:17428"/>
        <dbReference type="ChEBI" id="CHEBI:15377"/>
        <dbReference type="ChEBI" id="CHEBI:15378"/>
        <dbReference type="ChEBI" id="CHEBI:74896"/>
        <dbReference type="ChEBI" id="CHEBI:138282"/>
        <dbReference type="ChEBI" id="CHEBI:173118"/>
    </reaction>
    <physiologicalReaction direction="left-to-right" evidence="5">
        <dbReference type="Rhea" id="RHEA:68097"/>
    </physiologicalReaction>
</comment>
<dbReference type="Gene3D" id="3.60.15.10">
    <property type="entry name" value="Ribonuclease Z/Hydroxyacylglutathione hydrolase-like"/>
    <property type="match status" value="1"/>
</dbReference>
<dbReference type="GO" id="GO:0005829">
    <property type="term" value="C:cytosol"/>
    <property type="evidence" value="ECO:0007669"/>
    <property type="project" value="UniProtKB-SubCell"/>
</dbReference>
<dbReference type="InterPro" id="IPR039344">
    <property type="entry name" value="MBLAC1"/>
</dbReference>
<dbReference type="Pfam" id="PF00753">
    <property type="entry name" value="Lactamase_B"/>
    <property type="match status" value="1"/>
</dbReference>
<accession>A0A915A6Z4</accession>
<dbReference type="Proteomes" id="UP000887569">
    <property type="component" value="Unplaced"/>
</dbReference>
<evidence type="ECO:0000313" key="8">
    <source>
        <dbReference type="Proteomes" id="UP000887569"/>
    </source>
</evidence>
<dbReference type="WBParaSite" id="PgR002_g118_t03">
    <property type="protein sequence ID" value="PgR002_g118_t03"/>
    <property type="gene ID" value="PgR002_g118"/>
</dbReference>
<evidence type="ECO:0000256" key="6">
    <source>
        <dbReference type="ARBA" id="ARBA00045869"/>
    </source>
</evidence>
<dbReference type="AlphaFoldDB" id="A0A915A6Z4"/>
<feature type="domain" description="Metallo-beta-lactamase" evidence="7">
    <location>
        <begin position="302"/>
        <end position="471"/>
    </location>
</feature>
<comment type="subcellular location">
    <subcellularLocation>
        <location evidence="1">Cytoplasm</location>
        <location evidence="1">Cytosol</location>
    </subcellularLocation>
</comment>
<proteinExistence type="predicted"/>
<evidence type="ECO:0000313" key="9">
    <source>
        <dbReference type="WBParaSite" id="PgR002_g118_t03"/>
    </source>
</evidence>
<dbReference type="SMART" id="SM00849">
    <property type="entry name" value="Lactamase_B"/>
    <property type="match status" value="1"/>
</dbReference>
<protein>
    <recommendedName>
        <fullName evidence="3">Metallo-beta-lactamase domain-containing protein 1</fullName>
    </recommendedName>
    <alternativeName>
        <fullName evidence="4">Endoribonuclease MBLAC1</fullName>
    </alternativeName>
</protein>
<keyword evidence="8" id="KW-1185">Reference proteome</keyword>
<evidence type="ECO:0000256" key="1">
    <source>
        <dbReference type="ARBA" id="ARBA00004514"/>
    </source>
</evidence>
<dbReference type="PANTHER" id="PTHR23200">
    <property type="entry name" value="METALLO-BETA-LACTAMASE DOMAIN-CONTAINING PROTEIN 1"/>
    <property type="match status" value="1"/>
</dbReference>
<reference evidence="9" key="1">
    <citation type="submission" date="2022-11" db="UniProtKB">
        <authorList>
            <consortium name="WormBaseParasite"/>
        </authorList>
    </citation>
    <scope>IDENTIFICATION</scope>
</reference>
<comment type="function">
    <text evidence="6">Endoribonuclease that catalyzes the hydrolysis of histone-coding pre-mRNA 3'-end. Involved in histone pre-mRNA processing during the S-phase of the cell cycle, which is required for entering/progressing through S-phase. Cleaves histone pre-mRNA at a major and a minor cleavage site after the 5'-ACCCA-3' and the 5'-ACCCACA-3' sequence, respectively, and located downstream of the stem-loop. May require the presence of the HDE element located at the histone pre-RNA 3'-end to avoid non-specific cleavage.</text>
</comment>
<evidence type="ECO:0000256" key="5">
    <source>
        <dbReference type="ARBA" id="ARBA00044690"/>
    </source>
</evidence>
<comment type="subunit">
    <text evidence="2">Homodimer.</text>
</comment>
<dbReference type="PANTHER" id="PTHR23200:SF48">
    <property type="entry name" value="METALLO-BETA-LACTAMASE DOMAIN-CONTAINING PROTEIN 1"/>
    <property type="match status" value="1"/>
</dbReference>
<dbReference type="InterPro" id="IPR001279">
    <property type="entry name" value="Metallo-B-lactamas"/>
</dbReference>
<dbReference type="SUPFAM" id="SSF56281">
    <property type="entry name" value="Metallo-hydrolase/oxidoreductase"/>
    <property type="match status" value="1"/>
</dbReference>
<evidence type="ECO:0000256" key="2">
    <source>
        <dbReference type="ARBA" id="ARBA00011738"/>
    </source>
</evidence>
<dbReference type="InterPro" id="IPR036866">
    <property type="entry name" value="RibonucZ/Hydroxyglut_hydro"/>
</dbReference>
<dbReference type="CDD" id="cd07711">
    <property type="entry name" value="MBLAC1-like_MBL-fold"/>
    <property type="match status" value="1"/>
</dbReference>